<keyword evidence="3" id="KW-1185">Reference proteome</keyword>
<feature type="compositionally biased region" description="Basic and acidic residues" evidence="1">
    <location>
        <begin position="77"/>
        <end position="99"/>
    </location>
</feature>
<protein>
    <submittedName>
        <fullName evidence="2">Uncharacterized protein</fullName>
    </submittedName>
</protein>
<evidence type="ECO:0000313" key="3">
    <source>
        <dbReference type="Proteomes" id="UP000625711"/>
    </source>
</evidence>
<feature type="region of interest" description="Disordered" evidence="1">
    <location>
        <begin position="145"/>
        <end position="165"/>
    </location>
</feature>
<sequence length="191" mass="21757">MIKKRYCRGRRATEALSLRRWTTQWRLDRRDKEEVEEDLCQSPCDFCFSYSRRTKKIVSPIKAPSTEKNPHGSSTDGRPRERGGRRRERDGVRDAETEKKRNKAAMKKSLPGPRRGRRGIDSRPCRCHDYETTLTPARRVCLPLWPTKNPPRDPTPPLPSPPGPRRADGGVTLNLLLVTAGKNTLVNKCGG</sequence>
<evidence type="ECO:0000256" key="1">
    <source>
        <dbReference type="SAM" id="MobiDB-lite"/>
    </source>
</evidence>
<comment type="caution">
    <text evidence="2">The sequence shown here is derived from an EMBL/GenBank/DDBJ whole genome shotgun (WGS) entry which is preliminary data.</text>
</comment>
<evidence type="ECO:0000313" key="2">
    <source>
        <dbReference type="EMBL" id="KAF7263078.1"/>
    </source>
</evidence>
<name>A0A834HJT5_RHYFE</name>
<dbReference type="EMBL" id="JAACXV010023282">
    <property type="protein sequence ID" value="KAF7263078.1"/>
    <property type="molecule type" value="Genomic_DNA"/>
</dbReference>
<proteinExistence type="predicted"/>
<dbReference type="AlphaFoldDB" id="A0A834HJT5"/>
<feature type="compositionally biased region" description="Pro residues" evidence="1">
    <location>
        <begin position="148"/>
        <end position="164"/>
    </location>
</feature>
<dbReference type="Proteomes" id="UP000625711">
    <property type="component" value="Unassembled WGS sequence"/>
</dbReference>
<feature type="region of interest" description="Disordered" evidence="1">
    <location>
        <begin position="59"/>
        <end position="125"/>
    </location>
</feature>
<accession>A0A834HJT5</accession>
<gene>
    <name evidence="2" type="ORF">GWI33_003637</name>
</gene>
<reference evidence="2" key="1">
    <citation type="submission" date="2020-08" db="EMBL/GenBank/DDBJ databases">
        <title>Genome sequencing and assembly of the red palm weevil Rhynchophorus ferrugineus.</title>
        <authorList>
            <person name="Dias G.B."/>
            <person name="Bergman C.M."/>
            <person name="Manee M."/>
        </authorList>
    </citation>
    <scope>NUCLEOTIDE SEQUENCE</scope>
    <source>
        <strain evidence="2">AA-2017</strain>
        <tissue evidence="2">Whole larva</tissue>
    </source>
</reference>
<organism evidence="2 3">
    <name type="scientific">Rhynchophorus ferrugineus</name>
    <name type="common">Red palm weevil</name>
    <name type="synonym">Curculio ferrugineus</name>
    <dbReference type="NCBI Taxonomy" id="354439"/>
    <lineage>
        <taxon>Eukaryota</taxon>
        <taxon>Metazoa</taxon>
        <taxon>Ecdysozoa</taxon>
        <taxon>Arthropoda</taxon>
        <taxon>Hexapoda</taxon>
        <taxon>Insecta</taxon>
        <taxon>Pterygota</taxon>
        <taxon>Neoptera</taxon>
        <taxon>Endopterygota</taxon>
        <taxon>Coleoptera</taxon>
        <taxon>Polyphaga</taxon>
        <taxon>Cucujiformia</taxon>
        <taxon>Curculionidae</taxon>
        <taxon>Dryophthorinae</taxon>
        <taxon>Rhynchophorus</taxon>
    </lineage>
</organism>